<evidence type="ECO:0000313" key="4">
    <source>
        <dbReference type="EMBL" id="KAJ8946636.1"/>
    </source>
</evidence>
<accession>A0AAV8Y5E5</accession>
<protein>
    <recommendedName>
        <fullName evidence="3">DDE Tnp4 domain-containing protein</fullName>
    </recommendedName>
</protein>
<keyword evidence="2" id="KW-0479">Metal-binding</keyword>
<feature type="domain" description="DDE Tnp4" evidence="3">
    <location>
        <begin position="14"/>
        <end position="66"/>
    </location>
</feature>
<organism evidence="4 5">
    <name type="scientific">Rhamnusium bicolor</name>
    <dbReference type="NCBI Taxonomy" id="1586634"/>
    <lineage>
        <taxon>Eukaryota</taxon>
        <taxon>Metazoa</taxon>
        <taxon>Ecdysozoa</taxon>
        <taxon>Arthropoda</taxon>
        <taxon>Hexapoda</taxon>
        <taxon>Insecta</taxon>
        <taxon>Pterygota</taxon>
        <taxon>Neoptera</taxon>
        <taxon>Endopterygota</taxon>
        <taxon>Coleoptera</taxon>
        <taxon>Polyphaga</taxon>
        <taxon>Cucujiformia</taxon>
        <taxon>Chrysomeloidea</taxon>
        <taxon>Cerambycidae</taxon>
        <taxon>Lepturinae</taxon>
        <taxon>Rhagiini</taxon>
        <taxon>Rhamnusium</taxon>
    </lineage>
</organism>
<reference evidence="4" key="1">
    <citation type="journal article" date="2023" name="Insect Mol. Biol.">
        <title>Genome sequencing provides insights into the evolution of gene families encoding plant cell wall-degrading enzymes in longhorned beetles.</title>
        <authorList>
            <person name="Shin N.R."/>
            <person name="Okamura Y."/>
            <person name="Kirsch R."/>
            <person name="Pauchet Y."/>
        </authorList>
    </citation>
    <scope>NUCLEOTIDE SEQUENCE</scope>
    <source>
        <strain evidence="4">RBIC_L_NR</strain>
    </source>
</reference>
<comment type="cofactor">
    <cofactor evidence="1">
        <name>a divalent metal cation</name>
        <dbReference type="ChEBI" id="CHEBI:60240"/>
    </cofactor>
</comment>
<evidence type="ECO:0000256" key="1">
    <source>
        <dbReference type="ARBA" id="ARBA00001968"/>
    </source>
</evidence>
<dbReference type="Pfam" id="PF13359">
    <property type="entry name" value="DDE_Tnp_4"/>
    <property type="match status" value="1"/>
</dbReference>
<evidence type="ECO:0000313" key="5">
    <source>
        <dbReference type="Proteomes" id="UP001162156"/>
    </source>
</evidence>
<proteinExistence type="predicted"/>
<dbReference type="AlphaFoldDB" id="A0AAV8Y5E5"/>
<dbReference type="Proteomes" id="UP001162156">
    <property type="component" value="Unassembled WGS sequence"/>
</dbReference>
<dbReference type="GO" id="GO:0046872">
    <property type="term" value="F:metal ion binding"/>
    <property type="evidence" value="ECO:0007669"/>
    <property type="project" value="UniProtKB-KW"/>
</dbReference>
<keyword evidence="5" id="KW-1185">Reference proteome</keyword>
<dbReference type="InterPro" id="IPR027806">
    <property type="entry name" value="HARBI1_dom"/>
</dbReference>
<evidence type="ECO:0000259" key="3">
    <source>
        <dbReference type="Pfam" id="PF13359"/>
    </source>
</evidence>
<dbReference type="EMBL" id="JANEYF010002427">
    <property type="protein sequence ID" value="KAJ8946636.1"/>
    <property type="molecule type" value="Genomic_DNA"/>
</dbReference>
<gene>
    <name evidence="4" type="ORF">NQ314_008808</name>
</gene>
<sequence length="147" mass="17242">MLDYVHVLLEQRYDEKILNYRLCRARRVVENAFGILASGFRIFLQPINVNVDKIDIIILACCVLHNFLRKSSKSYYITEHTVDQEDLNNGDVIPGQWRQQTSSTMTSLEKIKMTNASSVIKNVRDTYKRYYILSAVFIFKTVWLNNK</sequence>
<evidence type="ECO:0000256" key="2">
    <source>
        <dbReference type="ARBA" id="ARBA00022723"/>
    </source>
</evidence>
<comment type="caution">
    <text evidence="4">The sequence shown here is derived from an EMBL/GenBank/DDBJ whole genome shotgun (WGS) entry which is preliminary data.</text>
</comment>
<name>A0AAV8Y5E5_9CUCU</name>